<proteinExistence type="predicted"/>
<keyword evidence="2" id="KW-1185">Reference proteome</keyword>
<dbReference type="AlphaFoldDB" id="A0A2X0MMT4"/>
<dbReference type="EMBL" id="FQNC01000083">
    <property type="protein sequence ID" value="SGZ20776.1"/>
    <property type="molecule type" value="Genomic_DNA"/>
</dbReference>
<reference evidence="1 2" key="1">
    <citation type="submission" date="2016-11" db="EMBL/GenBank/DDBJ databases">
        <authorList>
            <person name="Jaros S."/>
            <person name="Januszkiewicz K."/>
            <person name="Wedrychowicz H."/>
        </authorList>
    </citation>
    <scope>NUCLEOTIDE SEQUENCE [LARGE SCALE GENOMIC DNA]</scope>
</reference>
<protein>
    <submittedName>
        <fullName evidence="1">BQ5605_C021g09299 protein</fullName>
    </submittedName>
</protein>
<name>A0A2X0MMT4_9BASI</name>
<sequence>MCSITSSLNRGSRRELLLLDPVYRSWSTNAREGTYNGRKVGKSYATPLPVNVDGHAELCTHTIPRVEDVCAVVCSRA</sequence>
<accession>A0A2X0MMT4</accession>
<gene>
    <name evidence="1" type="primary">BQ5605_C021g09299</name>
    <name evidence="1" type="ORF">BQ5605_C021G09299</name>
</gene>
<evidence type="ECO:0000313" key="1">
    <source>
        <dbReference type="EMBL" id="SGZ20776.1"/>
    </source>
</evidence>
<evidence type="ECO:0000313" key="2">
    <source>
        <dbReference type="Proteomes" id="UP000249464"/>
    </source>
</evidence>
<dbReference type="Proteomes" id="UP000249464">
    <property type="component" value="Unassembled WGS sequence"/>
</dbReference>
<organism evidence="1 2">
    <name type="scientific">Microbotryum silenes-dioicae</name>
    <dbReference type="NCBI Taxonomy" id="796604"/>
    <lineage>
        <taxon>Eukaryota</taxon>
        <taxon>Fungi</taxon>
        <taxon>Dikarya</taxon>
        <taxon>Basidiomycota</taxon>
        <taxon>Pucciniomycotina</taxon>
        <taxon>Microbotryomycetes</taxon>
        <taxon>Microbotryales</taxon>
        <taxon>Microbotryaceae</taxon>
        <taxon>Microbotryum</taxon>
    </lineage>
</organism>